<keyword evidence="3" id="KW-1185">Reference proteome</keyword>
<dbReference type="AlphaFoldDB" id="W1QAZ6"/>
<feature type="compositionally biased region" description="Low complexity" evidence="1">
    <location>
        <begin position="18"/>
        <end position="30"/>
    </location>
</feature>
<feature type="compositionally biased region" description="Polar residues" evidence="1">
    <location>
        <begin position="31"/>
        <end position="40"/>
    </location>
</feature>
<sequence>MQSRPMEQGVGLRRRESVSSMSSMRSVQSMTTPRELSTDSLLVIEDRFVRKPRAQRIRRPDPRPQPQLSTRVSYPPPSAGRSMYYFPNGEVFRPRMQPRPKSAKHSSLPNMASMPVTQRQPPSLAPPAPVQEYHPAPETRQIPQIFNQPTGSSASSASPSSSVDHSTPASSIACSEEEETDDKKGLKGMLSKLLRKDKKLSKRVEPHASKNNLSSDISFECLSLSTGLSDDSSSFIAGDDRPLDGGDLDSELDYISSIIGIGETSFFDDLSQDKLIKRESLRMKSLEKQKSLSRKNTLDSQATIDAKKHCDSAKPRTFGNGEFEVVTTNSAKEPGKSCAVARSALSSRSASPQRVSFSDKIYLNETFSADHYVRFNRGLKHTYSQLARNPAQIKEIRAELNHYKLHEMAVHEQSREYTHYFRTA</sequence>
<feature type="compositionally biased region" description="Low complexity" evidence="1">
    <location>
        <begin position="152"/>
        <end position="171"/>
    </location>
</feature>
<dbReference type="GeneID" id="25773268"/>
<dbReference type="OrthoDB" id="3995715at2759"/>
<evidence type="ECO:0000313" key="2">
    <source>
        <dbReference type="EMBL" id="ESW98197.1"/>
    </source>
</evidence>
<gene>
    <name evidence="2" type="ORF">HPODL_03834</name>
</gene>
<dbReference type="STRING" id="871575.W1QAZ6"/>
<reference evidence="2 3" key="1">
    <citation type="journal article" date="2013" name="BMC Genomics">
        <title>Genome sequence and analysis of methylotrophic yeast Hansenula polymorpha DL1.</title>
        <authorList>
            <person name="Ravin N.V."/>
            <person name="Eldarov M.A."/>
            <person name="Kadnikov V.V."/>
            <person name="Beletsky A.V."/>
            <person name="Schneider J."/>
            <person name="Mardanova E.S."/>
            <person name="Smekalova E.M."/>
            <person name="Zvereva M.I."/>
            <person name="Dontsova O.A."/>
            <person name="Mardanov A.V."/>
            <person name="Skryabin K.G."/>
        </authorList>
    </citation>
    <scope>NUCLEOTIDE SEQUENCE [LARGE SCALE GENOMIC DNA]</scope>
    <source>
        <strain evidence="3">ATCC 26012 / BCRC 20466 / JCM 22074 / NRRL Y-7560 / DL-1</strain>
    </source>
</reference>
<feature type="region of interest" description="Disordered" evidence="1">
    <location>
        <begin position="1"/>
        <end position="186"/>
    </location>
</feature>
<evidence type="ECO:0008006" key="4">
    <source>
        <dbReference type="Google" id="ProtNLM"/>
    </source>
</evidence>
<name>W1QAZ6_OGAPD</name>
<proteinExistence type="predicted"/>
<evidence type="ECO:0000313" key="3">
    <source>
        <dbReference type="Proteomes" id="UP000008673"/>
    </source>
</evidence>
<accession>W1QAZ6</accession>
<feature type="compositionally biased region" description="Polar residues" evidence="1">
    <location>
        <begin position="141"/>
        <end position="151"/>
    </location>
</feature>
<dbReference type="Proteomes" id="UP000008673">
    <property type="component" value="Unassembled WGS sequence"/>
</dbReference>
<dbReference type="KEGG" id="opa:HPODL_03834"/>
<evidence type="ECO:0000256" key="1">
    <source>
        <dbReference type="SAM" id="MobiDB-lite"/>
    </source>
</evidence>
<organism evidence="2 3">
    <name type="scientific">Ogataea parapolymorpha (strain ATCC 26012 / BCRC 20466 / JCM 22074 / NRRL Y-7560 / DL-1)</name>
    <name type="common">Yeast</name>
    <name type="synonym">Hansenula polymorpha</name>
    <dbReference type="NCBI Taxonomy" id="871575"/>
    <lineage>
        <taxon>Eukaryota</taxon>
        <taxon>Fungi</taxon>
        <taxon>Dikarya</taxon>
        <taxon>Ascomycota</taxon>
        <taxon>Saccharomycotina</taxon>
        <taxon>Pichiomycetes</taxon>
        <taxon>Pichiales</taxon>
        <taxon>Pichiaceae</taxon>
        <taxon>Ogataea</taxon>
    </lineage>
</organism>
<dbReference type="eggNOG" id="ENOG502SE7G">
    <property type="taxonomic scope" value="Eukaryota"/>
</dbReference>
<dbReference type="EMBL" id="AEOI02000008">
    <property type="protein sequence ID" value="ESW98197.1"/>
    <property type="molecule type" value="Genomic_DNA"/>
</dbReference>
<comment type="caution">
    <text evidence="2">The sequence shown here is derived from an EMBL/GenBank/DDBJ whole genome shotgun (WGS) entry which is preliminary data.</text>
</comment>
<protein>
    <recommendedName>
        <fullName evidence="4">Protein BNI4</fullName>
    </recommendedName>
</protein>
<dbReference type="RefSeq" id="XP_013934080.1">
    <property type="nucleotide sequence ID" value="XM_014078605.1"/>
</dbReference>
<feature type="compositionally biased region" description="Polar residues" evidence="1">
    <location>
        <begin position="105"/>
        <end position="121"/>
    </location>
</feature>
<dbReference type="HOGENOM" id="CLU_647407_0_0_1"/>